<evidence type="ECO:0000256" key="10">
    <source>
        <dbReference type="ARBA" id="ARBA00023285"/>
    </source>
</evidence>
<accession>I9ACS1</accession>
<evidence type="ECO:0000313" key="19">
    <source>
        <dbReference type="EMBL" id="EIV99816.1"/>
    </source>
</evidence>
<evidence type="ECO:0000259" key="18">
    <source>
        <dbReference type="Pfam" id="PF12637"/>
    </source>
</evidence>
<dbReference type="SUPFAM" id="SSF51998">
    <property type="entry name" value="PFL-like glycyl radical enzymes"/>
    <property type="match status" value="1"/>
</dbReference>
<dbReference type="GO" id="GO:0004748">
    <property type="term" value="F:ribonucleoside-diphosphate reductase activity, thioredoxin disulfide as acceptor"/>
    <property type="evidence" value="ECO:0007669"/>
    <property type="project" value="UniProtKB-EC"/>
</dbReference>
<gene>
    <name evidence="19" type="ORF">ThesiDRAFT1_0819</name>
</gene>
<dbReference type="PRINTS" id="PR01183">
    <property type="entry name" value="RIBORDTASEM1"/>
</dbReference>
<dbReference type="InterPro" id="IPR013344">
    <property type="entry name" value="RNR_NrdJ/NrdZ"/>
</dbReference>
<evidence type="ECO:0000256" key="2">
    <source>
        <dbReference type="ARBA" id="ARBA00007405"/>
    </source>
</evidence>
<dbReference type="InterPro" id="IPR024434">
    <property type="entry name" value="TSCPD_dom"/>
</dbReference>
<dbReference type="Gene3D" id="3.20.70.20">
    <property type="match status" value="1"/>
</dbReference>
<keyword evidence="5 14" id="KW-0547">Nucleotide-binding</keyword>
<dbReference type="EMBL" id="CM001486">
    <property type="protein sequence ID" value="EIV99816.1"/>
    <property type="molecule type" value="Genomic_DNA"/>
</dbReference>
<dbReference type="CDD" id="cd20336">
    <property type="entry name" value="Rcat_RBR"/>
    <property type="match status" value="1"/>
</dbReference>
<dbReference type="PANTHER" id="PTHR43371:SF1">
    <property type="entry name" value="RIBONUCLEOSIDE-DIPHOSPHATE REDUCTASE"/>
    <property type="match status" value="1"/>
</dbReference>
<evidence type="ECO:0000256" key="8">
    <source>
        <dbReference type="ARBA" id="ARBA00023116"/>
    </source>
</evidence>
<feature type="domain" description="Ribonucleotide reductase large subunit C-terminal" evidence="17">
    <location>
        <begin position="86"/>
        <end position="405"/>
    </location>
</feature>
<dbReference type="InterPro" id="IPR000788">
    <property type="entry name" value="RNR_lg_C"/>
</dbReference>
<dbReference type="Pfam" id="PF00317">
    <property type="entry name" value="Ribonuc_red_lgN"/>
    <property type="match status" value="1"/>
</dbReference>
<comment type="similarity">
    <text evidence="2 14">Belongs to the ribonucleoside diphosphate reductase class-2 family.</text>
</comment>
<reference evidence="19 20" key="1">
    <citation type="submission" date="2012-02" db="EMBL/GenBank/DDBJ databases">
        <title>Improved High-Quality Draft sequence of Thermoanaerobacter siderophilus SR4.</title>
        <authorList>
            <consortium name="US DOE Joint Genome Institute"/>
            <person name="Lucas S."/>
            <person name="Han J."/>
            <person name="Lapidus A."/>
            <person name="Cheng J.-F."/>
            <person name="Goodwin L."/>
            <person name="Pitluck S."/>
            <person name="Peters L."/>
            <person name="Detter J.C."/>
            <person name="Han C."/>
            <person name="Tapia R."/>
            <person name="Land M."/>
            <person name="Hauser L."/>
            <person name="Kyrpides N."/>
            <person name="Ivanova N."/>
            <person name="Pagani I."/>
            <person name="Hemme C."/>
            <person name="Woyke T."/>
        </authorList>
    </citation>
    <scope>NUCLEOTIDE SEQUENCE [LARGE SCALE GENOMIC DNA]</scope>
    <source>
        <strain evidence="19 20">SR4</strain>
    </source>
</reference>
<evidence type="ECO:0000313" key="20">
    <source>
        <dbReference type="Proteomes" id="UP000005110"/>
    </source>
</evidence>
<dbReference type="RefSeq" id="WP_006569588.1">
    <property type="nucleotide sequence ID" value="NZ_CM001486.1"/>
</dbReference>
<evidence type="ECO:0000256" key="9">
    <source>
        <dbReference type="ARBA" id="ARBA00023157"/>
    </source>
</evidence>
<keyword evidence="9" id="KW-1015">Disulfide bond</keyword>
<evidence type="ECO:0000256" key="13">
    <source>
        <dbReference type="ARBA" id="ARBA00047754"/>
    </source>
</evidence>
<dbReference type="InterPro" id="IPR050862">
    <property type="entry name" value="RdRp_reductase_class-2"/>
</dbReference>
<evidence type="ECO:0000256" key="4">
    <source>
        <dbReference type="ARBA" id="ARBA00022634"/>
    </source>
</evidence>
<protein>
    <recommendedName>
        <fullName evidence="14">Vitamin B12-dependent ribonucleotide reductase</fullName>
        <ecNumber evidence="14">1.17.4.1</ecNumber>
    </recommendedName>
</protein>
<dbReference type="PANTHER" id="PTHR43371">
    <property type="entry name" value="VITAMIN B12-DEPENDENT RIBONUCLEOTIDE REDUCTASE"/>
    <property type="match status" value="1"/>
</dbReference>
<evidence type="ECO:0000259" key="16">
    <source>
        <dbReference type="Pfam" id="PF00317"/>
    </source>
</evidence>
<dbReference type="GO" id="GO:0005524">
    <property type="term" value="F:ATP binding"/>
    <property type="evidence" value="ECO:0007669"/>
    <property type="project" value="UniProtKB-KW"/>
</dbReference>
<evidence type="ECO:0000256" key="15">
    <source>
        <dbReference type="SAM" id="MobiDB-lite"/>
    </source>
</evidence>
<comment type="function">
    <text evidence="12 14">Catalyzes the reduction of ribonucleotides to deoxyribonucleotides. May function to provide a pool of deoxyribonucleotide precursors for DNA repair during oxygen limitation and/or for immediate growth after restoration of oxygen.</text>
</comment>
<dbReference type="FunFam" id="3.20.70.20:FF:000018">
    <property type="entry name" value="Vitamin B12-dependent ribonucleotide reductase"/>
    <property type="match status" value="1"/>
</dbReference>
<evidence type="ECO:0000256" key="1">
    <source>
        <dbReference type="ARBA" id="ARBA00001922"/>
    </source>
</evidence>
<dbReference type="InterPro" id="IPR013509">
    <property type="entry name" value="RNR_lsu_N"/>
</dbReference>
<feature type="domain" description="Ribonucleotide reductase large subunit N-terminal" evidence="16">
    <location>
        <begin position="2"/>
        <end position="83"/>
    </location>
</feature>
<dbReference type="PATRIC" id="fig|880478.3.peg.1983"/>
<proteinExistence type="inferred from homology"/>
<evidence type="ECO:0000256" key="11">
    <source>
        <dbReference type="ARBA" id="ARBA00024942"/>
    </source>
</evidence>
<organism evidence="19 20">
    <name type="scientific">Thermoanaerobacter siderophilus SR4</name>
    <dbReference type="NCBI Taxonomy" id="880478"/>
    <lineage>
        <taxon>Bacteria</taxon>
        <taxon>Bacillati</taxon>
        <taxon>Bacillota</taxon>
        <taxon>Clostridia</taxon>
        <taxon>Thermoanaerobacterales</taxon>
        <taxon>Thermoanaerobacteraceae</taxon>
        <taxon>Thermoanaerobacter</taxon>
    </lineage>
</organism>
<evidence type="ECO:0000256" key="5">
    <source>
        <dbReference type="ARBA" id="ARBA00022741"/>
    </source>
</evidence>
<keyword evidence="7 14" id="KW-0560">Oxidoreductase</keyword>
<dbReference type="Proteomes" id="UP000005110">
    <property type="component" value="Chromosome"/>
</dbReference>
<feature type="domain" description="Ribonucleotide reductase large subunit C-terminal" evidence="17">
    <location>
        <begin position="409"/>
        <end position="555"/>
    </location>
</feature>
<evidence type="ECO:0000259" key="17">
    <source>
        <dbReference type="Pfam" id="PF02867"/>
    </source>
</evidence>
<dbReference type="SUPFAM" id="SSF48168">
    <property type="entry name" value="R1 subunit of ribonucleotide reductase, N-terminal domain"/>
    <property type="match status" value="1"/>
</dbReference>
<comment type="catalytic activity">
    <reaction evidence="13 14">
        <text>a 2'-deoxyribonucleoside 5'-diphosphate + [thioredoxin]-disulfide + H2O = a ribonucleoside 5'-diphosphate + [thioredoxin]-dithiol</text>
        <dbReference type="Rhea" id="RHEA:23252"/>
        <dbReference type="Rhea" id="RHEA-COMP:10698"/>
        <dbReference type="Rhea" id="RHEA-COMP:10700"/>
        <dbReference type="ChEBI" id="CHEBI:15377"/>
        <dbReference type="ChEBI" id="CHEBI:29950"/>
        <dbReference type="ChEBI" id="CHEBI:50058"/>
        <dbReference type="ChEBI" id="CHEBI:57930"/>
        <dbReference type="ChEBI" id="CHEBI:73316"/>
        <dbReference type="EC" id="1.17.4.1"/>
    </reaction>
</comment>
<evidence type="ECO:0000256" key="12">
    <source>
        <dbReference type="ARBA" id="ARBA00025437"/>
    </source>
</evidence>
<keyword evidence="8" id="KW-0215">Deoxyribonucleotide synthesis</keyword>
<feature type="compositionally biased region" description="Basic and acidic residues" evidence="15">
    <location>
        <begin position="569"/>
        <end position="589"/>
    </location>
</feature>
<dbReference type="Pfam" id="PF12637">
    <property type="entry name" value="TSCPD"/>
    <property type="match status" value="1"/>
</dbReference>
<feature type="region of interest" description="Disordered" evidence="15">
    <location>
        <begin position="569"/>
        <end position="597"/>
    </location>
</feature>
<evidence type="ECO:0000256" key="7">
    <source>
        <dbReference type="ARBA" id="ARBA00023002"/>
    </source>
</evidence>
<dbReference type="NCBIfam" id="TIGR02504">
    <property type="entry name" value="NrdJ_Z"/>
    <property type="match status" value="1"/>
</dbReference>
<comment type="cofactor">
    <cofactor evidence="1 14">
        <name>adenosylcob(III)alamin</name>
        <dbReference type="ChEBI" id="CHEBI:18408"/>
    </cofactor>
</comment>
<evidence type="ECO:0000256" key="3">
    <source>
        <dbReference type="ARBA" id="ARBA00022628"/>
    </source>
</evidence>
<name>I9ACS1_9THEO</name>
<dbReference type="EC" id="1.17.4.1" evidence="14"/>
<dbReference type="GO" id="GO:0071897">
    <property type="term" value="P:DNA biosynthetic process"/>
    <property type="evidence" value="ECO:0007669"/>
    <property type="project" value="UniProtKB-KW"/>
</dbReference>
<dbReference type="GO" id="GO:0009263">
    <property type="term" value="P:deoxyribonucleotide biosynthetic process"/>
    <property type="evidence" value="ECO:0007669"/>
    <property type="project" value="UniProtKB-KW"/>
</dbReference>
<dbReference type="GO" id="GO:0031419">
    <property type="term" value="F:cobalamin binding"/>
    <property type="evidence" value="ECO:0007669"/>
    <property type="project" value="UniProtKB-KW"/>
</dbReference>
<dbReference type="InterPro" id="IPR008926">
    <property type="entry name" value="RNR_R1-su_N"/>
</dbReference>
<dbReference type="UniPathway" id="UPA00326"/>
<dbReference type="NCBIfam" id="NF006417">
    <property type="entry name" value="PRK08665.1"/>
    <property type="match status" value="1"/>
</dbReference>
<dbReference type="HOGENOM" id="CLU_000404_2_0_9"/>
<keyword evidence="4 14" id="KW-0237">DNA synthesis</keyword>
<keyword evidence="20" id="KW-1185">Reference proteome</keyword>
<comment type="function">
    <text evidence="11">Provides the precursors necessary for DNA synthesis. Catalyzes the biosynthesis of deoxyribonucleotides from the corresponding ribonucleotides.</text>
</comment>
<dbReference type="AlphaFoldDB" id="I9ACS1"/>
<dbReference type="CDD" id="cd02888">
    <property type="entry name" value="RNR_II_dimer"/>
    <property type="match status" value="1"/>
</dbReference>
<dbReference type="Pfam" id="PF02867">
    <property type="entry name" value="Ribonuc_red_lgC"/>
    <property type="match status" value="2"/>
</dbReference>
<keyword evidence="3 14" id="KW-0846">Cobalamin</keyword>
<evidence type="ECO:0000256" key="6">
    <source>
        <dbReference type="ARBA" id="ARBA00022840"/>
    </source>
</evidence>
<keyword evidence="10 14" id="KW-0170">Cobalt</keyword>
<evidence type="ECO:0000256" key="14">
    <source>
        <dbReference type="RuleBase" id="RU364064"/>
    </source>
</evidence>
<feature type="domain" description="TSCPD" evidence="18">
    <location>
        <begin position="591"/>
        <end position="697"/>
    </location>
</feature>
<sequence>MKITENARKVLERRYLAKDENGKPIETVEEMFERVAKTIAEVDLIYDKNADVEAVKKRFYDMMVALDFLPNSPTLMNAGRPLGQLSACFVLPVGDSMEEIFDAVKYAAIIHKSGGGTGFSFSRLRPKGATVRSTGGVASGPVSFMKVFNAATEAVKQGGTRRGANMGILRVDHPDILEFIQCKKDNNEITNFNISVAITEEFMKAVEEDREYDLIDPHTGKVVNRLRAREVFDLIVEMAWRNGEPGIVFLDRINEKNPTPEVGEIESTNPCGEQPLLPYESCNLGSINLENMLKKVEGRYVIDYDKLRETVYDAVHFLDNVIDANKYPLPQIEEMTKGTRKIGLGVMGFANMLLRLGIPYDSEEAVELGEELMEFIDETSKEASIKLAEQRGTFGFYDKSIYKKMGIKIRNATTTTIAPTGTISIIAGTSSGIEPVFAIAMTRNVMDNTELVEVNPVFKEVAIERGFYSEELMREIARRGSLKDIKGIPEDVKRVFVIAHDIDPEWHVKMQAAFQKHVDNAVSKTVNFRNEATVEDVRRTYLLAYKLGCKGVTIYRDGSRESQVLNLGIKEKKEEAKPKEEQTKNEPLRPRPRPPVTRGITEKVRIGCGNLYITVNYDDQGICEVFTNLGRAGGCPSQSEATSRLISIALRSGIDAKTIVEQLKGIRCHSTLRQMATNKEIKVLSCPDAIGKVIEEVMKIRVEEEQQFAPIDVPIYENNHNGDEDDPKEEVALSEADLLDEEKFCPECGSPIEHEGGCVVCKNCGYSKCG</sequence>
<keyword evidence="6" id="KW-0067">ATP-binding</keyword>